<reference evidence="3" key="1">
    <citation type="journal article" date="2021" name="Front. Plant Sci.">
        <title>Chromosome-Scale Genome Assembly for Chinese Sour Jujube and Insights Into Its Genome Evolution and Domestication Signature.</title>
        <authorList>
            <person name="Shen L.-Y."/>
            <person name="Luo H."/>
            <person name="Wang X.-L."/>
            <person name="Wang X.-M."/>
            <person name="Qiu X.-J."/>
            <person name="Liu H."/>
            <person name="Zhou S.-S."/>
            <person name="Jia K.-H."/>
            <person name="Nie S."/>
            <person name="Bao Y.-T."/>
            <person name="Zhang R.-G."/>
            <person name="Yun Q.-Z."/>
            <person name="Chai Y.-H."/>
            <person name="Lu J.-Y."/>
            <person name="Li Y."/>
            <person name="Zhao S.-W."/>
            <person name="Mao J.-F."/>
            <person name="Jia S.-G."/>
            <person name="Mao Y.-M."/>
        </authorList>
    </citation>
    <scope>NUCLEOTIDE SEQUENCE</scope>
    <source>
        <strain evidence="3">AT0</strain>
        <tissue evidence="3">Leaf</tissue>
    </source>
</reference>
<proteinExistence type="inferred from homology"/>
<dbReference type="InterPro" id="IPR020556">
    <property type="entry name" value="Amidase_CS"/>
</dbReference>
<comment type="caution">
    <text evidence="3">The sequence shown here is derived from an EMBL/GenBank/DDBJ whole genome shotgun (WGS) entry which is preliminary data.</text>
</comment>
<name>A0A978US21_ZIZJJ</name>
<dbReference type="PANTHER" id="PTHR11895:SF156">
    <property type="entry name" value="FATTY ACID AMIDE HYDROLASE"/>
    <property type="match status" value="1"/>
</dbReference>
<evidence type="ECO:0000259" key="2">
    <source>
        <dbReference type="Pfam" id="PF01425"/>
    </source>
</evidence>
<sequence length="633" mass="69220">MGKKRVMVPVQEVDMSAVKYQQEDFQVHGCMVLVAAPHLTGFVFKLFVWIIETPLIGPLIVSFVKKQNKFDELLQNTDIPEAPMFRPEFPPQEPEPGVVMLDEEGKPEERVELALKSLPQYDPASCWNGDSSPSFRYWKIRDYAYAYRSGRATPTTVAGHIISVIKEFSSKKPAQPLLISFDAEEVRKQAAASTRRFEEGCPLSILDGIFVAIKDDIDCYPHPSKGATTWMHEVRSVRKDAVCVSRLRSCGVIFVGKANMHELGMGTTGNNPNYGTTRNPHAPERYTGGSSSGPAAIVASGICSAALGTDGGGSVRIPSSLCGVVGLKTTYGRTDMGGSLGRSGTVEIIGPIASTVEDVMLVYSAILGSSLADRISLKPGPPCVPNISCDNSNTLGPMRLGKYTEWFNDVYSTDIFEKCEDALNLLSKTHGCEMVEIVVPELEEMRSAHLVSIGSETQCSLNPDCEDGKGSRLTYDTRTSMALFRSFSAANYVAAQCLRRRIMYYHMEIFKKVDVIVTPTTGYFKGRDVMPNLRFGDTTSMTAPKIPSSALKDGETDLHVTGYLMRFVLAANLLGLPAITVPVGYDKQGLPIGLQLIGRPWAEASILRLASAIEELFAESKKRPVSYFDVLNG</sequence>
<dbReference type="PANTHER" id="PTHR11895">
    <property type="entry name" value="TRANSAMIDASE"/>
    <property type="match status" value="1"/>
</dbReference>
<dbReference type="InterPro" id="IPR036928">
    <property type="entry name" value="AS_sf"/>
</dbReference>
<dbReference type="EMBL" id="JAEACU010000009">
    <property type="protein sequence ID" value="KAH7517671.1"/>
    <property type="molecule type" value="Genomic_DNA"/>
</dbReference>
<comment type="similarity">
    <text evidence="1">Belongs to the amidase family.</text>
</comment>
<dbReference type="AlphaFoldDB" id="A0A978US21"/>
<evidence type="ECO:0000256" key="1">
    <source>
        <dbReference type="ARBA" id="ARBA00009199"/>
    </source>
</evidence>
<dbReference type="InterPro" id="IPR023631">
    <property type="entry name" value="Amidase_dom"/>
</dbReference>
<dbReference type="GO" id="GO:0070291">
    <property type="term" value="P:N-acylethanolamine metabolic process"/>
    <property type="evidence" value="ECO:0007669"/>
    <property type="project" value="TreeGrafter"/>
</dbReference>
<organism evidence="3 4">
    <name type="scientific">Ziziphus jujuba var. spinosa</name>
    <dbReference type="NCBI Taxonomy" id="714518"/>
    <lineage>
        <taxon>Eukaryota</taxon>
        <taxon>Viridiplantae</taxon>
        <taxon>Streptophyta</taxon>
        <taxon>Embryophyta</taxon>
        <taxon>Tracheophyta</taxon>
        <taxon>Spermatophyta</taxon>
        <taxon>Magnoliopsida</taxon>
        <taxon>eudicotyledons</taxon>
        <taxon>Gunneridae</taxon>
        <taxon>Pentapetalae</taxon>
        <taxon>rosids</taxon>
        <taxon>fabids</taxon>
        <taxon>Rosales</taxon>
        <taxon>Rhamnaceae</taxon>
        <taxon>Paliureae</taxon>
        <taxon>Ziziphus</taxon>
    </lineage>
</organism>
<feature type="domain" description="Amidase" evidence="2">
    <location>
        <begin position="178"/>
        <end position="607"/>
    </location>
</feature>
<dbReference type="InterPro" id="IPR000120">
    <property type="entry name" value="Amidase"/>
</dbReference>
<evidence type="ECO:0000313" key="4">
    <source>
        <dbReference type="Proteomes" id="UP000813462"/>
    </source>
</evidence>
<dbReference type="PROSITE" id="PS00571">
    <property type="entry name" value="AMIDASES"/>
    <property type="match status" value="1"/>
</dbReference>
<dbReference type="Gene3D" id="3.90.1300.10">
    <property type="entry name" value="Amidase signature (AS) domain"/>
    <property type="match status" value="1"/>
</dbReference>
<protein>
    <recommendedName>
        <fullName evidence="2">Amidase domain-containing protein</fullName>
    </recommendedName>
</protein>
<dbReference type="GO" id="GO:0047412">
    <property type="term" value="F:N-(long-chain-acyl)ethanolamine deacylase activity"/>
    <property type="evidence" value="ECO:0007669"/>
    <property type="project" value="TreeGrafter"/>
</dbReference>
<evidence type="ECO:0000313" key="3">
    <source>
        <dbReference type="EMBL" id="KAH7517671.1"/>
    </source>
</evidence>
<dbReference type="Proteomes" id="UP000813462">
    <property type="component" value="Unassembled WGS sequence"/>
</dbReference>
<dbReference type="Pfam" id="PF01425">
    <property type="entry name" value="Amidase"/>
    <property type="match status" value="1"/>
</dbReference>
<accession>A0A978US21</accession>
<gene>
    <name evidence="3" type="ORF">FEM48_Zijuj09G0089300</name>
</gene>
<dbReference type="SUPFAM" id="SSF75304">
    <property type="entry name" value="Amidase signature (AS) enzymes"/>
    <property type="match status" value="1"/>
</dbReference>
<dbReference type="GO" id="GO:0016020">
    <property type="term" value="C:membrane"/>
    <property type="evidence" value="ECO:0007669"/>
    <property type="project" value="TreeGrafter"/>
</dbReference>